<evidence type="ECO:0000313" key="2">
    <source>
        <dbReference type="Proteomes" id="UP000650081"/>
    </source>
</evidence>
<dbReference type="EMBL" id="JACSIT010000056">
    <property type="protein sequence ID" value="MBC6993176.1"/>
    <property type="molecule type" value="Genomic_DNA"/>
</dbReference>
<keyword evidence="2" id="KW-1185">Reference proteome</keyword>
<dbReference type="InterPro" id="IPR012334">
    <property type="entry name" value="Pectin_lyas_fold"/>
</dbReference>
<comment type="caution">
    <text evidence="1">The sequence shown here is derived from an EMBL/GenBank/DDBJ whole genome shotgun (WGS) entry which is preliminary data.</text>
</comment>
<dbReference type="RefSeq" id="WP_187465297.1">
    <property type="nucleotide sequence ID" value="NZ_JACSIT010000056.1"/>
</dbReference>
<name>A0A923T724_9BACT</name>
<evidence type="ECO:0008006" key="3">
    <source>
        <dbReference type="Google" id="ProtNLM"/>
    </source>
</evidence>
<organism evidence="1 2">
    <name type="scientific">Neolewinella lacunae</name>
    <dbReference type="NCBI Taxonomy" id="1517758"/>
    <lineage>
        <taxon>Bacteria</taxon>
        <taxon>Pseudomonadati</taxon>
        <taxon>Bacteroidota</taxon>
        <taxon>Saprospiria</taxon>
        <taxon>Saprospirales</taxon>
        <taxon>Lewinellaceae</taxon>
        <taxon>Neolewinella</taxon>
    </lineage>
</organism>
<accession>A0A923T724</accession>
<reference evidence="1" key="1">
    <citation type="submission" date="2020-08" db="EMBL/GenBank/DDBJ databases">
        <title>Lewinella bacteria from marine environments.</title>
        <authorList>
            <person name="Zhong Y."/>
        </authorList>
    </citation>
    <scope>NUCLEOTIDE SEQUENCE</scope>
    <source>
        <strain evidence="1">KCTC 42187</strain>
    </source>
</reference>
<dbReference type="Proteomes" id="UP000650081">
    <property type="component" value="Unassembled WGS sequence"/>
</dbReference>
<evidence type="ECO:0000313" key="1">
    <source>
        <dbReference type="EMBL" id="MBC6993176.1"/>
    </source>
</evidence>
<dbReference type="PROSITE" id="PS51257">
    <property type="entry name" value="PROKAR_LIPOPROTEIN"/>
    <property type="match status" value="1"/>
</dbReference>
<dbReference type="InterPro" id="IPR011050">
    <property type="entry name" value="Pectin_lyase_fold/virulence"/>
</dbReference>
<proteinExistence type="predicted"/>
<dbReference type="Gene3D" id="2.160.20.10">
    <property type="entry name" value="Single-stranded right-handed beta-helix, Pectin lyase-like"/>
    <property type="match status" value="1"/>
</dbReference>
<dbReference type="AlphaFoldDB" id="A0A923T724"/>
<gene>
    <name evidence="1" type="ORF">H9S92_03315</name>
</gene>
<dbReference type="SUPFAM" id="SSF51126">
    <property type="entry name" value="Pectin lyase-like"/>
    <property type="match status" value="1"/>
</dbReference>
<sequence>MMRQKKQLNRIVGIWIMVILTFLSGCKDEDVVPIESVDKFIIYMRSTGDDSNSGLSFQDAVKSLDRVHEILLNENPVRDIEIHINQGTYFGQEVEWSFSNGHSITFTPIDFTSDRPVFDGQGKETWFKLRGEQGENTNLNFRYLKVRNYKLGIFLRGNRNDLVNGWNGNNSIYGMYFENIGNKFTINQNYAFAVIDLVNSRDNKIENNHFVNVENNTPEECSHLHAVYLAHYSSNNQILRNKFENICGDPIRVRDESNDNRILDNNFKKTGDRAFFSEWFCRPRPTDDPDNPRCTKPGGECPSVRNEFRNNYCDKNYNQERPNLFLLHGDENHCGQLQSPRLSTSGNVNN</sequence>
<protein>
    <recommendedName>
        <fullName evidence="3">Right handed beta helix domain-containing protein</fullName>
    </recommendedName>
</protein>